<protein>
    <submittedName>
        <fullName evidence="2">Uncharacterized protein</fullName>
    </submittedName>
</protein>
<reference evidence="2 3" key="1">
    <citation type="journal article" date="2012" name="J. Bacteriol.">
        <title>Complete genome sequence of Mycoplasma wenyonii strain Massachusetts.</title>
        <authorList>
            <person name="Dos Santos A.P."/>
            <person name="Guimaraes A.M."/>
            <person name="do Nascimento N.C."/>
            <person name="Sanmiguel P.J."/>
            <person name="Messick J.B."/>
        </authorList>
    </citation>
    <scope>NUCLEOTIDE SEQUENCE [LARGE SCALE GENOMIC DNA]</scope>
    <source>
        <strain evidence="2 3">Massachusetts</strain>
    </source>
</reference>
<gene>
    <name evidence="2" type="ordered locus">WEN_02820</name>
</gene>
<dbReference type="EMBL" id="CP003703">
    <property type="protein sequence ID" value="AFN65347.1"/>
    <property type="molecule type" value="Genomic_DNA"/>
</dbReference>
<feature type="coiled-coil region" evidence="1">
    <location>
        <begin position="793"/>
        <end position="820"/>
    </location>
</feature>
<dbReference type="PATRIC" id="fig|1197325.3.peg.607"/>
<evidence type="ECO:0000313" key="3">
    <source>
        <dbReference type="Proteomes" id="UP000009005"/>
    </source>
</evidence>
<evidence type="ECO:0000256" key="1">
    <source>
        <dbReference type="SAM" id="Coils"/>
    </source>
</evidence>
<evidence type="ECO:0000313" key="2">
    <source>
        <dbReference type="EMBL" id="AFN65347.1"/>
    </source>
</evidence>
<dbReference type="KEGG" id="mwe:WEN_02820"/>
<dbReference type="HOGENOM" id="CLU_007618_0_0_14"/>
<dbReference type="AlphaFoldDB" id="I6ZFG2"/>
<name>I6ZFG2_MYCWM</name>
<dbReference type="STRING" id="1197325.WEN_02820"/>
<dbReference type="Proteomes" id="UP000009005">
    <property type="component" value="Chromosome"/>
</dbReference>
<feature type="coiled-coil region" evidence="1">
    <location>
        <begin position="565"/>
        <end position="599"/>
    </location>
</feature>
<organism evidence="2 3">
    <name type="scientific">Mycoplasma wenyonii (strain Massachusetts)</name>
    <name type="common">Eperythrozoon wenyonii</name>
    <dbReference type="NCBI Taxonomy" id="1197325"/>
    <lineage>
        <taxon>Bacteria</taxon>
        <taxon>Bacillati</taxon>
        <taxon>Mycoplasmatota</taxon>
        <taxon>Mollicutes</taxon>
        <taxon>Mycoplasmataceae</taxon>
        <taxon>Mycoplasma</taxon>
    </lineage>
</organism>
<feature type="coiled-coil region" evidence="1">
    <location>
        <begin position="996"/>
        <end position="1023"/>
    </location>
</feature>
<accession>I6ZFG2</accession>
<feature type="coiled-coil region" evidence="1">
    <location>
        <begin position="346"/>
        <end position="373"/>
    </location>
</feature>
<sequence>MGDMENKELALKVLGSSSGDSVFQLSKELVESWISSKTLISLSDKKYPSFTHYLVSQRKKYLLKEFEGNFILCPVSLATKELAQLNKLSELKKVVKIVSLEEASKSIEIEKTHERQEWHYSCVEYLTDETRPLHYRNQDENKDFSLLAWTTTKHLEEFVSPTYYIYQSDSKEKSLELLKELKEKDEAKASFFSFKSHFDSPEELFEVPSLAGERSKEEAISLTEKKESPQEIAESLFELLPTPIDSYKELLANLPREKMRARYFNPNFPISSVLELNNSHYFWALVSPQYRDVDSFAVQLKSFYSTLSAYSIEELILSGEPPQRLWTQLQKETSLSSYSSQSNSFKKILDAKLEELQEKNNNLSTQLNGLKESLLKQGRFSETDPLYMESMKEQKKILEDIENTFKVLHNFTDRLQQYSARHPEFSPNFYLSIFGSKAILTKYDSLVCNALLDLNDQLNEVVFYQQEVERLLFERISALHRARKAEMKLDFLEQDNSLSKLVFAQQKSTNRKSRADELRRLEIQGALELSKHTIQKEIEAEKFKLSNYLDRLQQLDYYPDFEEQSKQLRNKKAIHKQKIEEYRSEIYGLKLKVESVERQYTSFITSIREQILEFQKEVSGTYSGFLSLLHSSVNQVWDDWANQGVGYLERIISRKKTLIKEFAEIMVLELRKMYSTQDNLLAESRARKKEWERVYKEMVDEFKTLGYFLRTPKPSEQKHKYLPKMDKSVFELSPEIKKLIYYRPSLKYTKPKVNELIGLSPKLLNDEEFLVIDQVWTKLTPAQEQKLKEKIFRESQEKDKARLEELIKKAKDDLNKRLKSKDYTFKTLTLEKDFPQEADEEERYRKLKEYEKASFHDWKEMHFTTSELRYKFNDMMTHFSKKLFTLKEVESWGDQLNISDKGKLEDPSKVDKLSEFDYFVKTSEKISLIDSAPFSAFKAEETDLYDLEDEDYLSILEALDDDHSREKEKKGLLPKMEDWSQLNLKRYREEKKKVDVVGIKEGLQSLEKEIKTLQQASGNYREACERERDRREFLFSEMKTELDDLRKYLVKEETELNRIFAEASDMIDLDFEELDRRLDERRKLIAELKLKNLEVATNNG</sequence>
<keyword evidence="1" id="KW-0175">Coiled coil</keyword>
<keyword evidence="3" id="KW-1185">Reference proteome</keyword>
<proteinExistence type="predicted"/>